<feature type="region of interest" description="Disordered" evidence="1">
    <location>
        <begin position="103"/>
        <end position="137"/>
    </location>
</feature>
<evidence type="ECO:0000313" key="4">
    <source>
        <dbReference type="Proteomes" id="UP001217089"/>
    </source>
</evidence>
<evidence type="ECO:0000256" key="1">
    <source>
        <dbReference type="SAM" id="MobiDB-lite"/>
    </source>
</evidence>
<proteinExistence type="predicted"/>
<keyword evidence="2" id="KW-1133">Transmembrane helix</keyword>
<keyword evidence="2" id="KW-0812">Transmembrane</keyword>
<dbReference type="Proteomes" id="UP001217089">
    <property type="component" value="Unassembled WGS sequence"/>
</dbReference>
<evidence type="ECO:0000313" key="3">
    <source>
        <dbReference type="EMBL" id="KAJ8302321.1"/>
    </source>
</evidence>
<organism evidence="3 4">
    <name type="scientific">Tegillarca granosa</name>
    <name type="common">Malaysian cockle</name>
    <name type="synonym">Anadara granosa</name>
    <dbReference type="NCBI Taxonomy" id="220873"/>
    <lineage>
        <taxon>Eukaryota</taxon>
        <taxon>Metazoa</taxon>
        <taxon>Spiralia</taxon>
        <taxon>Lophotrochozoa</taxon>
        <taxon>Mollusca</taxon>
        <taxon>Bivalvia</taxon>
        <taxon>Autobranchia</taxon>
        <taxon>Pteriomorphia</taxon>
        <taxon>Arcoida</taxon>
        <taxon>Arcoidea</taxon>
        <taxon>Arcidae</taxon>
        <taxon>Tegillarca</taxon>
    </lineage>
</organism>
<dbReference type="EMBL" id="JARBDR010000918">
    <property type="protein sequence ID" value="KAJ8302321.1"/>
    <property type="molecule type" value="Genomic_DNA"/>
</dbReference>
<accession>A0ABQ9EEP4</accession>
<evidence type="ECO:0000256" key="2">
    <source>
        <dbReference type="SAM" id="Phobius"/>
    </source>
</evidence>
<gene>
    <name evidence="3" type="ORF">KUTeg_021308</name>
</gene>
<reference evidence="3 4" key="1">
    <citation type="submission" date="2022-12" db="EMBL/GenBank/DDBJ databases">
        <title>Chromosome-level genome of Tegillarca granosa.</title>
        <authorList>
            <person name="Kim J."/>
        </authorList>
    </citation>
    <scope>NUCLEOTIDE SEQUENCE [LARGE SCALE GENOMIC DNA]</scope>
    <source>
        <strain evidence="3">Teg-2019</strain>
        <tissue evidence="3">Adductor muscle</tissue>
    </source>
</reference>
<feature type="compositionally biased region" description="Basic and acidic residues" evidence="1">
    <location>
        <begin position="112"/>
        <end position="137"/>
    </location>
</feature>
<comment type="caution">
    <text evidence="3">The sequence shown here is derived from an EMBL/GenBank/DDBJ whole genome shotgun (WGS) entry which is preliminary data.</text>
</comment>
<keyword evidence="2" id="KW-0472">Membrane</keyword>
<protein>
    <submittedName>
        <fullName evidence="3">Uncharacterized protein</fullName>
    </submittedName>
</protein>
<keyword evidence="4" id="KW-1185">Reference proteome</keyword>
<name>A0ABQ9EEP4_TEGGR</name>
<sequence length="137" mass="16374">MHFSDNVFYSMFLFFRALGSRVSTIYQLFFFPVLFTLKHRPLQHQKSTINGFYDDLTEDDPIYNESKYGKMKEIKEKDETEKCSPFERIQEFEMQHCESVYQNNEGVMDDSAGEKRQSASELKNKSFKQHRENNLKE</sequence>
<feature type="transmembrane region" description="Helical" evidence="2">
    <location>
        <begin position="12"/>
        <end position="37"/>
    </location>
</feature>